<feature type="non-terminal residue" evidence="1">
    <location>
        <position position="1"/>
    </location>
</feature>
<organism evidence="1 2">
    <name type="scientific">Dovyalis caffra</name>
    <dbReference type="NCBI Taxonomy" id="77055"/>
    <lineage>
        <taxon>Eukaryota</taxon>
        <taxon>Viridiplantae</taxon>
        <taxon>Streptophyta</taxon>
        <taxon>Embryophyta</taxon>
        <taxon>Tracheophyta</taxon>
        <taxon>Spermatophyta</taxon>
        <taxon>Magnoliopsida</taxon>
        <taxon>eudicotyledons</taxon>
        <taxon>Gunneridae</taxon>
        <taxon>Pentapetalae</taxon>
        <taxon>rosids</taxon>
        <taxon>fabids</taxon>
        <taxon>Malpighiales</taxon>
        <taxon>Salicaceae</taxon>
        <taxon>Flacourtieae</taxon>
        <taxon>Dovyalis</taxon>
    </lineage>
</organism>
<comment type="caution">
    <text evidence="1">The sequence shown here is derived from an EMBL/GenBank/DDBJ whole genome shotgun (WGS) entry which is preliminary data.</text>
</comment>
<reference evidence="1 2" key="1">
    <citation type="submission" date="2024-01" db="EMBL/GenBank/DDBJ databases">
        <authorList>
            <person name="Waweru B."/>
        </authorList>
    </citation>
    <scope>NUCLEOTIDE SEQUENCE [LARGE SCALE GENOMIC DNA]</scope>
</reference>
<proteinExistence type="predicted"/>
<sequence length="52" mass="6381">RAYRYHLNLGARQRYFVSLYFMKGPMNIRVIRYNQYIANRVPSTVRNIHPHE</sequence>
<dbReference type="AlphaFoldDB" id="A0AAV1RPI3"/>
<dbReference type="EMBL" id="CAWUPB010001019">
    <property type="protein sequence ID" value="CAK7337362.1"/>
    <property type="molecule type" value="Genomic_DNA"/>
</dbReference>
<evidence type="ECO:0000313" key="2">
    <source>
        <dbReference type="Proteomes" id="UP001314170"/>
    </source>
</evidence>
<feature type="non-terminal residue" evidence="1">
    <location>
        <position position="52"/>
    </location>
</feature>
<dbReference type="Proteomes" id="UP001314170">
    <property type="component" value="Unassembled WGS sequence"/>
</dbReference>
<name>A0AAV1RPI3_9ROSI</name>
<evidence type="ECO:0000313" key="1">
    <source>
        <dbReference type="EMBL" id="CAK7337362.1"/>
    </source>
</evidence>
<accession>A0AAV1RPI3</accession>
<keyword evidence="2" id="KW-1185">Reference proteome</keyword>
<protein>
    <submittedName>
        <fullName evidence="1">Uncharacterized protein</fullName>
    </submittedName>
</protein>
<gene>
    <name evidence="1" type="ORF">DCAF_LOCUS12392</name>
</gene>